<dbReference type="SUPFAM" id="SSF52540">
    <property type="entry name" value="P-loop containing nucleoside triphosphate hydrolases"/>
    <property type="match status" value="1"/>
</dbReference>
<evidence type="ECO:0000313" key="3">
    <source>
        <dbReference type="Proteomes" id="UP000589520"/>
    </source>
</evidence>
<proteinExistence type="predicted"/>
<dbReference type="InterPro" id="IPR015330">
    <property type="entry name" value="DNA_primase/pol_bifunc_N"/>
</dbReference>
<reference evidence="2 3" key="1">
    <citation type="submission" date="2020-07" db="EMBL/GenBank/DDBJ databases">
        <title>Genomic Encyclopedia of Type Strains, Phase IV (KMG-V): Genome sequencing to study the core and pangenomes of soil and plant-associated prokaryotes.</title>
        <authorList>
            <person name="Whitman W."/>
        </authorList>
    </citation>
    <scope>NUCLEOTIDE SEQUENCE [LARGE SCALE GENOMIC DNA]</scope>
    <source>
        <strain evidence="2 3">X4EP2</strain>
    </source>
</reference>
<comment type="caution">
    <text evidence="2">The sequence shown here is derived from an EMBL/GenBank/DDBJ whole genome shotgun (WGS) entry which is preliminary data.</text>
</comment>
<dbReference type="RefSeq" id="WP_179492069.1">
    <property type="nucleotide sequence ID" value="NZ_JACCCW010000002.1"/>
</dbReference>
<dbReference type="CDD" id="cd04859">
    <property type="entry name" value="Prim_Pol"/>
    <property type="match status" value="1"/>
</dbReference>
<dbReference type="Proteomes" id="UP000589520">
    <property type="component" value="Unassembled WGS sequence"/>
</dbReference>
<evidence type="ECO:0000313" key="2">
    <source>
        <dbReference type="EMBL" id="NYF80574.1"/>
    </source>
</evidence>
<dbReference type="EMBL" id="JACCCW010000002">
    <property type="protein sequence ID" value="NYF80574.1"/>
    <property type="molecule type" value="Genomic_DNA"/>
</dbReference>
<accession>A0A7Y9THI5</accession>
<name>A0A7Y9THI5_9BACT</name>
<protein>
    <recommendedName>
        <fullName evidence="1">DNA primase/polymerase bifunctional N-terminal domain-containing protein</fullName>
    </recommendedName>
</protein>
<dbReference type="Pfam" id="PF09250">
    <property type="entry name" value="Prim-Pol"/>
    <property type="match status" value="1"/>
</dbReference>
<dbReference type="SMART" id="SM00943">
    <property type="entry name" value="Prim-Pol"/>
    <property type="match status" value="1"/>
</dbReference>
<keyword evidence="3" id="KW-1185">Reference proteome</keyword>
<dbReference type="SUPFAM" id="SSF56747">
    <property type="entry name" value="Prim-pol domain"/>
    <property type="match status" value="1"/>
</dbReference>
<organism evidence="2 3">
    <name type="scientific">Granulicella arctica</name>
    <dbReference type="NCBI Taxonomy" id="940613"/>
    <lineage>
        <taxon>Bacteria</taxon>
        <taxon>Pseudomonadati</taxon>
        <taxon>Acidobacteriota</taxon>
        <taxon>Terriglobia</taxon>
        <taxon>Terriglobales</taxon>
        <taxon>Acidobacteriaceae</taxon>
        <taxon>Granulicella</taxon>
    </lineage>
</organism>
<evidence type="ECO:0000259" key="1">
    <source>
        <dbReference type="SMART" id="SM00943"/>
    </source>
</evidence>
<feature type="domain" description="DNA primase/polymerase bifunctional N-terminal" evidence="1">
    <location>
        <begin position="9"/>
        <end position="164"/>
    </location>
</feature>
<gene>
    <name evidence="2" type="ORF">HDF17_002894</name>
</gene>
<dbReference type="Gene3D" id="3.40.50.300">
    <property type="entry name" value="P-loop containing nucleotide triphosphate hydrolases"/>
    <property type="match status" value="1"/>
</dbReference>
<sequence length="658" mass="70182">MSSPNRDAAVALAHQGFRIFPCNADKTPKGPWASIEPRSPFAISGVWKADDLPGFPIGKHGMIVIDCDCKPDGPDGVAAFDDLCSREGIDRSEAFVVTTPSGGLHFYFRTETPYGNSSGSLPPGIDVRGKGGYVIAPGAVLPDGRTYRHDHGSWDTIPALPEALASYLKPKDGLTLPDAVADAPEATGEVLPIPTERDRTYAERALEDEVTKLSALGHGSRRNAALNDACFVMGTLAGNGSIDPQHVGEQLLRASEINGHAAKHGFDQTVATIQSGIRAGLAKPRPLLSDAPDIPIDGLLNAAKVSNRDAAIKPSVKRSVSLLQGSEIQETPITWLWDGYLPQGKLTLLAGAGGTGKSTLAFSITATITTAGLWPDGTRCNQAGNVLIWSSEDDPADTIKPRLMAVNADPTRYGIISGTIDEHGIRDAFDAGRDMDSLREAVKSIGGIKLLIIDPIVTAVTGDMHKANDVRRSLQAIVDFAAEMNCAVIGITHFAKNTGGRNSAERVIGSQAFAALARMVLVAAKEEESDRRVFTRAKSNNSVDTGGFAYTIEALSLHRGIIATRVVWGEALEGSSRSILADVESEETEESSQMSKAQSYLLEALKHGPVPSKELMEHAREIHGISPKTCRRAKDELRIQARKAGMTSGWLWQLPVSG</sequence>
<dbReference type="AlphaFoldDB" id="A0A7Y9THI5"/>
<dbReference type="InterPro" id="IPR027417">
    <property type="entry name" value="P-loop_NTPase"/>
</dbReference>
<dbReference type="Pfam" id="PF13481">
    <property type="entry name" value="AAA_25"/>
    <property type="match status" value="1"/>
</dbReference>